<dbReference type="Gene3D" id="1.10.490.50">
    <property type="entry name" value="Antibiotic binding domain of TipA-like multidrug resistance regulators"/>
    <property type="match status" value="1"/>
</dbReference>
<dbReference type="RefSeq" id="WP_284215661.1">
    <property type="nucleotide sequence ID" value="NZ_BSOT01000002.1"/>
</dbReference>
<dbReference type="Gene3D" id="1.10.1660.10">
    <property type="match status" value="1"/>
</dbReference>
<protein>
    <submittedName>
        <fullName evidence="6">MerR family transcriptional regulator</fullName>
    </submittedName>
</protein>
<keyword evidence="3" id="KW-0010">Activator</keyword>
<comment type="caution">
    <text evidence="6">The sequence shown here is derived from an EMBL/GenBank/DDBJ whole genome shotgun (WGS) entry which is preliminary data.</text>
</comment>
<evidence type="ECO:0000256" key="4">
    <source>
        <dbReference type="ARBA" id="ARBA00023163"/>
    </source>
</evidence>
<dbReference type="InterPro" id="IPR012925">
    <property type="entry name" value="TipAS_dom"/>
</dbReference>
<keyword evidence="2" id="KW-0238">DNA-binding</keyword>
<name>A0AA37WFS5_9ALTE</name>
<dbReference type="EMBL" id="BSOT01000002">
    <property type="protein sequence ID" value="GLR69331.1"/>
    <property type="molecule type" value="Genomic_DNA"/>
</dbReference>
<evidence type="ECO:0000256" key="1">
    <source>
        <dbReference type="ARBA" id="ARBA00023015"/>
    </source>
</evidence>
<dbReference type="PANTHER" id="PTHR30204">
    <property type="entry name" value="REDOX-CYCLING DRUG-SENSING TRANSCRIPTIONAL ACTIVATOR SOXR"/>
    <property type="match status" value="1"/>
</dbReference>
<evidence type="ECO:0000259" key="5">
    <source>
        <dbReference type="PROSITE" id="PS50937"/>
    </source>
</evidence>
<reference evidence="6" key="1">
    <citation type="journal article" date="2014" name="Int. J. Syst. Evol. Microbiol.">
        <title>Complete genome sequence of Corynebacterium casei LMG S-19264T (=DSM 44701T), isolated from a smear-ripened cheese.</title>
        <authorList>
            <consortium name="US DOE Joint Genome Institute (JGI-PGF)"/>
            <person name="Walter F."/>
            <person name="Albersmeier A."/>
            <person name="Kalinowski J."/>
            <person name="Ruckert C."/>
        </authorList>
    </citation>
    <scope>NUCLEOTIDE SEQUENCE</scope>
    <source>
        <strain evidence="6">NBRC 110023</strain>
    </source>
</reference>
<keyword evidence="7" id="KW-1185">Reference proteome</keyword>
<dbReference type="InterPro" id="IPR000551">
    <property type="entry name" value="MerR-type_HTH_dom"/>
</dbReference>
<dbReference type="PROSITE" id="PS00552">
    <property type="entry name" value="HTH_MERR_1"/>
    <property type="match status" value="1"/>
</dbReference>
<dbReference type="AlphaFoldDB" id="A0AA37WFS5"/>
<evidence type="ECO:0000256" key="3">
    <source>
        <dbReference type="ARBA" id="ARBA00023159"/>
    </source>
</evidence>
<dbReference type="GO" id="GO:0003700">
    <property type="term" value="F:DNA-binding transcription factor activity"/>
    <property type="evidence" value="ECO:0007669"/>
    <property type="project" value="InterPro"/>
</dbReference>
<dbReference type="Proteomes" id="UP001156601">
    <property type="component" value="Unassembled WGS sequence"/>
</dbReference>
<dbReference type="InterPro" id="IPR047057">
    <property type="entry name" value="MerR_fam"/>
</dbReference>
<dbReference type="PANTHER" id="PTHR30204:SF90">
    <property type="entry name" value="HTH-TYPE TRANSCRIPTIONAL ACTIVATOR MTA"/>
    <property type="match status" value="1"/>
</dbReference>
<feature type="domain" description="HTH merR-type" evidence="5">
    <location>
        <begin position="7"/>
        <end position="76"/>
    </location>
</feature>
<dbReference type="CDD" id="cd01106">
    <property type="entry name" value="HTH_TipAL-Mta"/>
    <property type="match status" value="1"/>
</dbReference>
<dbReference type="SUPFAM" id="SSF46955">
    <property type="entry name" value="Putative DNA-binding domain"/>
    <property type="match status" value="1"/>
</dbReference>
<evidence type="ECO:0000313" key="7">
    <source>
        <dbReference type="Proteomes" id="UP001156601"/>
    </source>
</evidence>
<proteinExistence type="predicted"/>
<sequence length="269" mass="31251">MPNKDKRYSVSQLSQVAGVSIRTLHYYDEIGLLVAHRRPHNGYREYSAHDAACLQQILIYRDLDMSLDQIKTIMTAKDYDLMNVLHKQKALLHQRLLDTKSMINRIEVTMSAIKGEKNIDILFEGLPSDKAKVWKESLLDDPNGDKVLEAYGNLSEEEMSEETRLANEWTMRYVDVVGQPITLDTVQHLVIEAFELSNRMFYKTELEGSFEGISYAMYLDIVDATKNDPVMRDMYNHYAPGFADHLHEAMLYFAENELKHNEEKYRTLM</sequence>
<dbReference type="Pfam" id="PF07739">
    <property type="entry name" value="TipAS"/>
    <property type="match status" value="1"/>
</dbReference>
<reference evidence="6" key="2">
    <citation type="submission" date="2023-01" db="EMBL/GenBank/DDBJ databases">
        <title>Draft genome sequence of Agaribacter marinus strain NBRC 110023.</title>
        <authorList>
            <person name="Sun Q."/>
            <person name="Mori K."/>
        </authorList>
    </citation>
    <scope>NUCLEOTIDE SEQUENCE</scope>
    <source>
        <strain evidence="6">NBRC 110023</strain>
    </source>
</reference>
<dbReference type="GO" id="GO:0003677">
    <property type="term" value="F:DNA binding"/>
    <property type="evidence" value="ECO:0007669"/>
    <property type="project" value="UniProtKB-KW"/>
</dbReference>
<dbReference type="PROSITE" id="PS50937">
    <property type="entry name" value="HTH_MERR_2"/>
    <property type="match status" value="1"/>
</dbReference>
<dbReference type="SMART" id="SM00422">
    <property type="entry name" value="HTH_MERR"/>
    <property type="match status" value="1"/>
</dbReference>
<gene>
    <name evidence="6" type="ORF">GCM10007852_02390</name>
</gene>
<keyword evidence="4" id="KW-0804">Transcription</keyword>
<evidence type="ECO:0000256" key="2">
    <source>
        <dbReference type="ARBA" id="ARBA00023125"/>
    </source>
</evidence>
<dbReference type="Pfam" id="PF13411">
    <property type="entry name" value="MerR_1"/>
    <property type="match status" value="1"/>
</dbReference>
<keyword evidence="1" id="KW-0805">Transcription regulation</keyword>
<evidence type="ECO:0000313" key="6">
    <source>
        <dbReference type="EMBL" id="GLR69331.1"/>
    </source>
</evidence>
<organism evidence="6 7">
    <name type="scientific">Agaribacter marinus</name>
    <dbReference type="NCBI Taxonomy" id="1431249"/>
    <lineage>
        <taxon>Bacteria</taxon>
        <taxon>Pseudomonadati</taxon>
        <taxon>Pseudomonadota</taxon>
        <taxon>Gammaproteobacteria</taxon>
        <taxon>Alteromonadales</taxon>
        <taxon>Alteromonadaceae</taxon>
        <taxon>Agaribacter</taxon>
    </lineage>
</organism>
<accession>A0AA37WFS5</accession>
<dbReference type="InterPro" id="IPR036244">
    <property type="entry name" value="TipA-like_antibiotic-bd"/>
</dbReference>
<dbReference type="InterPro" id="IPR009061">
    <property type="entry name" value="DNA-bd_dom_put_sf"/>
</dbReference>